<keyword evidence="1" id="KW-0732">Signal</keyword>
<feature type="signal peptide" evidence="1">
    <location>
        <begin position="1"/>
        <end position="19"/>
    </location>
</feature>
<feature type="chain" id="PRO_5039409646" description="Deacetylase PdaC domain-containing protein" evidence="1">
    <location>
        <begin position="20"/>
        <end position="197"/>
    </location>
</feature>
<dbReference type="EMBL" id="CP017269">
    <property type="protein sequence ID" value="AOT68958.1"/>
    <property type="molecule type" value="Genomic_DNA"/>
</dbReference>
<name>A0A1D8GDG8_9FIRM</name>
<reference evidence="2 3" key="1">
    <citation type="submission" date="2016-09" db="EMBL/GenBank/DDBJ databases">
        <title>Genomic analysis reveals versatility of anaerobic energy metabolism of Geosporobacter ferrireducens IRF9 of phylum Firmicutes.</title>
        <authorList>
            <person name="Kim S.-J."/>
        </authorList>
    </citation>
    <scope>NUCLEOTIDE SEQUENCE [LARGE SCALE GENOMIC DNA]</scope>
    <source>
        <strain evidence="2 3">IRF9</strain>
    </source>
</reference>
<evidence type="ECO:0000313" key="2">
    <source>
        <dbReference type="EMBL" id="AOT68958.1"/>
    </source>
</evidence>
<dbReference type="KEGG" id="gfe:Gferi_04950"/>
<dbReference type="Proteomes" id="UP000095743">
    <property type="component" value="Chromosome"/>
</dbReference>
<proteinExistence type="predicted"/>
<accession>A0A1D8GDG8</accession>
<keyword evidence="3" id="KW-1185">Reference proteome</keyword>
<evidence type="ECO:0000256" key="1">
    <source>
        <dbReference type="SAM" id="SignalP"/>
    </source>
</evidence>
<dbReference type="OrthoDB" id="2057187at2"/>
<protein>
    <recommendedName>
        <fullName evidence="4">Deacetylase PdaC domain-containing protein</fullName>
    </recommendedName>
</protein>
<gene>
    <name evidence="2" type="ORF">Gferi_04950</name>
</gene>
<organism evidence="2 3">
    <name type="scientific">Geosporobacter ferrireducens</name>
    <dbReference type="NCBI Taxonomy" id="1424294"/>
    <lineage>
        <taxon>Bacteria</taxon>
        <taxon>Bacillati</taxon>
        <taxon>Bacillota</taxon>
        <taxon>Clostridia</taxon>
        <taxon>Peptostreptococcales</taxon>
        <taxon>Thermotaleaceae</taxon>
        <taxon>Geosporobacter</taxon>
    </lineage>
</organism>
<dbReference type="RefSeq" id="WP_069974524.1">
    <property type="nucleotide sequence ID" value="NZ_CP017269.1"/>
</dbReference>
<evidence type="ECO:0000313" key="3">
    <source>
        <dbReference type="Proteomes" id="UP000095743"/>
    </source>
</evidence>
<dbReference type="AlphaFoldDB" id="A0A1D8GDG8"/>
<sequence length="197" mass="23138">MRRSIILVILILVSICLSACTQIQISQETYAFKDKSNISIDDRNFVLEDTPQNIAEETVIKDFLYTITAEFDAKYDILSDIEPHKISIENQKKQFEDNIYTQSYIIHRISTLSEKEYSEQKLDNGEQNPLYYYGWKECIEKYKLTEYEIINIKFTQTLSKRAIEYGAQWGNGTFSRSFIVGKTADDNDYRIFDFGFM</sequence>
<evidence type="ECO:0008006" key="4">
    <source>
        <dbReference type="Google" id="ProtNLM"/>
    </source>
</evidence>